<dbReference type="Gene3D" id="3.40.640.10">
    <property type="entry name" value="Type I PLP-dependent aspartate aminotransferase-like (Major domain)"/>
    <property type="match status" value="1"/>
</dbReference>
<reference evidence="2 3" key="1">
    <citation type="submission" date="2020-08" db="EMBL/GenBank/DDBJ databases">
        <title>Genomic Encyclopedia of Type Strains, Phase IV (KMG-V): Genome sequencing to study the core and pangenomes of soil and plant-associated prokaryotes.</title>
        <authorList>
            <person name="Whitman W."/>
        </authorList>
    </citation>
    <scope>NUCLEOTIDE SEQUENCE [LARGE SCALE GENOMIC DNA]</scope>
    <source>
        <strain evidence="2 3">SEMIA 402</strain>
    </source>
</reference>
<dbReference type="InterPro" id="IPR005814">
    <property type="entry name" value="Aminotrans_3"/>
</dbReference>
<comment type="similarity">
    <text evidence="1">Belongs to the class-III pyridoxal-phosphate-dependent aminotransferase family.</text>
</comment>
<accession>A0A7W6WH48</accession>
<dbReference type="InterPro" id="IPR015424">
    <property type="entry name" value="PyrdxlP-dep_Trfase"/>
</dbReference>
<dbReference type="Pfam" id="PF00202">
    <property type="entry name" value="Aminotran_3"/>
    <property type="match status" value="1"/>
</dbReference>
<dbReference type="AlphaFoldDB" id="A0A7W6WH48"/>
<evidence type="ECO:0000313" key="3">
    <source>
        <dbReference type="Proteomes" id="UP000533641"/>
    </source>
</evidence>
<protein>
    <submittedName>
        <fullName evidence="2">Adenosylmethionine-8-amino-7-oxononanoate aminotransferase</fullName>
    </submittedName>
</protein>
<evidence type="ECO:0000256" key="1">
    <source>
        <dbReference type="ARBA" id="ARBA00008954"/>
    </source>
</evidence>
<name>A0A7W6WH48_9HYPH</name>
<dbReference type="PANTHER" id="PTHR43094">
    <property type="entry name" value="AMINOTRANSFERASE"/>
    <property type="match status" value="1"/>
</dbReference>
<comment type="caution">
    <text evidence="2">The sequence shown here is derived from an EMBL/GenBank/DDBJ whole genome shotgun (WGS) entry which is preliminary data.</text>
</comment>
<proteinExistence type="inferred from homology"/>
<dbReference type="GO" id="GO:0005829">
    <property type="term" value="C:cytosol"/>
    <property type="evidence" value="ECO:0007669"/>
    <property type="project" value="TreeGrafter"/>
</dbReference>
<gene>
    <name evidence="2" type="ORF">GGE12_005434</name>
</gene>
<dbReference type="SUPFAM" id="SSF53383">
    <property type="entry name" value="PLP-dependent transferases"/>
    <property type="match status" value="1"/>
</dbReference>
<keyword evidence="2" id="KW-0808">Transferase</keyword>
<evidence type="ECO:0000313" key="2">
    <source>
        <dbReference type="EMBL" id="MBB4277625.1"/>
    </source>
</evidence>
<dbReference type="Proteomes" id="UP000533641">
    <property type="component" value="Unassembled WGS sequence"/>
</dbReference>
<sequence length="102" mass="11207">MSQIVHTGVPHHYWGANAGETDREFSARRAAELEELIKRLGPDNVGAFIAEPVLGTGGITPPPEGYWKAIQAVLKKHDVLLIAGHHRLRPHGIDVRLAALRH</sequence>
<dbReference type="GO" id="GO:0030170">
    <property type="term" value="F:pyridoxal phosphate binding"/>
    <property type="evidence" value="ECO:0007669"/>
    <property type="project" value="InterPro"/>
</dbReference>
<dbReference type="PANTHER" id="PTHR43094:SF1">
    <property type="entry name" value="AMINOTRANSFERASE CLASS-III"/>
    <property type="match status" value="1"/>
</dbReference>
<keyword evidence="2" id="KW-0032">Aminotransferase</keyword>
<dbReference type="EMBL" id="JACIGM010000014">
    <property type="protein sequence ID" value="MBB4277625.1"/>
    <property type="molecule type" value="Genomic_DNA"/>
</dbReference>
<dbReference type="InterPro" id="IPR015421">
    <property type="entry name" value="PyrdxlP-dep_Trfase_major"/>
</dbReference>
<dbReference type="GO" id="GO:0008483">
    <property type="term" value="F:transaminase activity"/>
    <property type="evidence" value="ECO:0007669"/>
    <property type="project" value="UniProtKB-KW"/>
</dbReference>
<organism evidence="2 3">
    <name type="scientific">Rhizobium mongolense</name>
    <dbReference type="NCBI Taxonomy" id="57676"/>
    <lineage>
        <taxon>Bacteria</taxon>
        <taxon>Pseudomonadati</taxon>
        <taxon>Pseudomonadota</taxon>
        <taxon>Alphaproteobacteria</taxon>
        <taxon>Hyphomicrobiales</taxon>
        <taxon>Rhizobiaceae</taxon>
        <taxon>Rhizobium/Agrobacterium group</taxon>
        <taxon>Rhizobium</taxon>
    </lineage>
</organism>